<comment type="catalytic activity">
    <reaction evidence="3">
        <text>a 2'-deoxyribonucleoside 5'-diphosphate + [thioredoxin]-disulfide + H2O = a ribonucleoside 5'-diphosphate + [thioredoxin]-dithiol</text>
        <dbReference type="Rhea" id="RHEA:23252"/>
        <dbReference type="Rhea" id="RHEA-COMP:10698"/>
        <dbReference type="Rhea" id="RHEA-COMP:10700"/>
        <dbReference type="ChEBI" id="CHEBI:15377"/>
        <dbReference type="ChEBI" id="CHEBI:29950"/>
        <dbReference type="ChEBI" id="CHEBI:50058"/>
        <dbReference type="ChEBI" id="CHEBI:57930"/>
        <dbReference type="ChEBI" id="CHEBI:73316"/>
        <dbReference type="EC" id="1.17.4.1"/>
    </reaction>
</comment>
<dbReference type="InterPro" id="IPR013509">
    <property type="entry name" value="RNR_lsu_N"/>
</dbReference>
<name>A0AA96ELK2_9VIRU</name>
<proteinExistence type="inferred from homology"/>
<dbReference type="InterPro" id="IPR000788">
    <property type="entry name" value="RNR_lg_C"/>
</dbReference>
<dbReference type="InterPro" id="IPR008926">
    <property type="entry name" value="RNR_R1-su_N"/>
</dbReference>
<evidence type="ECO:0000256" key="3">
    <source>
        <dbReference type="RuleBase" id="RU003410"/>
    </source>
</evidence>
<evidence type="ECO:0000256" key="1">
    <source>
        <dbReference type="ARBA" id="ARBA00010406"/>
    </source>
</evidence>
<comment type="similarity">
    <text evidence="1 3">Belongs to the ribonucleoside diphosphate reductase large chain family.</text>
</comment>
<dbReference type="InterPro" id="IPR039718">
    <property type="entry name" value="Rrm1"/>
</dbReference>
<dbReference type="InterPro" id="IPR006141">
    <property type="entry name" value="Intein_N"/>
</dbReference>
<protein>
    <recommendedName>
        <fullName evidence="3">Ribonucleoside-diphosphate reductase</fullName>
        <ecNumber evidence="3">1.17.4.1</ecNumber>
    </recommendedName>
</protein>
<keyword evidence="2 3" id="KW-0560">Oxidoreductase</keyword>
<dbReference type="InterPro" id="IPR003587">
    <property type="entry name" value="Hint_dom_N"/>
</dbReference>
<gene>
    <name evidence="5" type="ORF">MarFTMF_363</name>
</gene>
<dbReference type="Pfam" id="PF00317">
    <property type="entry name" value="Ribonuc_red_lgN"/>
    <property type="match status" value="1"/>
</dbReference>
<sequence length="954" mass="108885">MFSHLLSVKCFFKYIFLKNLRDKENRQKTYFIERFLNIKMSASELFGELSVGLSVNENVISQRFPDIDACTDSEFFRSFSEVCVFKSFIHPDWGVLAGRAEIRKLWSETPEKFSKMVKGLKSILDEKFYEFVVSHSDELDGICIHERDDSFDWMAINTLEKSYLLKRKCFDGKLRVFERPQHMYLRVATQLWMPNVQKIKQFYDGLSLGFYTVASPIFFNAGLKKFSGSSCFLAKIPDDLIGIIETWKQMAIISSRSGGVGYSASSVRHSDIGGGLGESSGVVSLLRVPDAVLGYVDQGGRRKGSGTFFLACWHIDIFTFVDAKKPGGDDLKKARQLFYAIWTSDLFMKRVESNGNWSLFCPKEAPNLDEVYGKDFEDLYERYEREGRARMTVKAQELWYHILVAQAEVGMPFIVYKDSICRKNNQKHTGIPHSLNLCVAGNTRILTKEKGHVEIESVVGEKLHVWNGEEWSLTKIMKTATNQDLLRIEFSNGAVLECTPQHRFFVQGKGRVVEKRAHELCEGEVLEKWKLPEKNFVEDTIKVASVSEGRKNVDTFCFKEEKRGRGMFEGIVTGQCLEITENTSDEEIASCNLSSICLNSFANKETKSYDFESLASSVRFIVRSLNNVIDRNYYPPELPSIKTTNLRHRPLGIGVQGLADTFAMLDICWQDEEAKTLNKKIFETMYHAALSESREISKERASLGFQTPYYETFPGSPLSKGFFAHDLWDAEALHKETGISFDEITIEQVKQYRREKGIPESFCGIDWDKERTETMRDGVYNSLLIALMPTASTAQIRRNNESFEAFASIIGKRTVLSGAFAVVNRHFVDDMIELGVWDKKNMLICLKGQGSIQGISTDDPTKTERLEHIKRKYLNAFELSQKRLCELGIDRNRYVCQSSSHNCFMRNPTYQKLTSYHFYQWENGAKTGMYYLRTSAPGVAVSVAAEAECLMCSS</sequence>
<evidence type="ECO:0000256" key="2">
    <source>
        <dbReference type="ARBA" id="ARBA00023002"/>
    </source>
</evidence>
<dbReference type="EMBL" id="OR343188">
    <property type="protein sequence ID" value="WNL49879.1"/>
    <property type="molecule type" value="Genomic_DNA"/>
</dbReference>
<evidence type="ECO:0000259" key="4">
    <source>
        <dbReference type="SMART" id="SM00306"/>
    </source>
</evidence>
<dbReference type="Gene3D" id="3.20.70.20">
    <property type="match status" value="2"/>
</dbReference>
<dbReference type="SMART" id="SM00306">
    <property type="entry name" value="HintN"/>
    <property type="match status" value="1"/>
</dbReference>
<dbReference type="NCBIfam" id="TIGR01445">
    <property type="entry name" value="intein_Nterm"/>
    <property type="match status" value="1"/>
</dbReference>
<dbReference type="GO" id="GO:0009263">
    <property type="term" value="P:deoxyribonucleotide biosynthetic process"/>
    <property type="evidence" value="ECO:0007669"/>
    <property type="project" value="UniProtKB-KW"/>
</dbReference>
<dbReference type="InterPro" id="IPR036844">
    <property type="entry name" value="Hint_dom_sf"/>
</dbReference>
<dbReference type="SUPFAM" id="SSF51294">
    <property type="entry name" value="Hedgehog/intein (Hint) domain"/>
    <property type="match status" value="1"/>
</dbReference>
<dbReference type="SUPFAM" id="SSF48168">
    <property type="entry name" value="R1 subunit of ribonucleotide reductase, N-terminal domain"/>
    <property type="match status" value="1"/>
</dbReference>
<organism evidence="5">
    <name type="scientific">Marseillevirus sp</name>
    <dbReference type="NCBI Taxonomy" id="2809551"/>
    <lineage>
        <taxon>Viruses</taxon>
        <taxon>Varidnaviria</taxon>
        <taxon>Bamfordvirae</taxon>
        <taxon>Nucleocytoviricota</taxon>
        <taxon>Megaviricetes</taxon>
        <taxon>Pimascovirales</taxon>
        <taxon>Pimascovirales incertae sedis</taxon>
        <taxon>Marseilleviridae</taxon>
        <taxon>Marseillevirus</taxon>
    </lineage>
</organism>
<accession>A0AA96ELK2</accession>
<dbReference type="GO" id="GO:0005524">
    <property type="term" value="F:ATP binding"/>
    <property type="evidence" value="ECO:0007669"/>
    <property type="project" value="InterPro"/>
</dbReference>
<comment type="function">
    <text evidence="3">Provides the precursors necessary for DNA synthesis. Catalyzes the biosynthesis of deoxyribonucleotides from the corresponding ribonucleotides.</text>
</comment>
<evidence type="ECO:0000313" key="5">
    <source>
        <dbReference type="EMBL" id="WNL49879.1"/>
    </source>
</evidence>
<keyword evidence="3" id="KW-0215">Deoxyribonucleotide synthesis</keyword>
<dbReference type="GO" id="GO:0004748">
    <property type="term" value="F:ribonucleoside-diphosphate reductase activity, thioredoxin disulfide as acceptor"/>
    <property type="evidence" value="ECO:0007669"/>
    <property type="project" value="UniProtKB-EC"/>
</dbReference>
<dbReference type="PANTHER" id="PTHR11573:SF6">
    <property type="entry name" value="RIBONUCLEOSIDE-DIPHOSPHATE REDUCTASE LARGE SUBUNIT"/>
    <property type="match status" value="1"/>
</dbReference>
<dbReference type="PROSITE" id="PS50817">
    <property type="entry name" value="INTEIN_N_TER"/>
    <property type="match status" value="1"/>
</dbReference>
<reference evidence="5" key="1">
    <citation type="submission" date="2023-07" db="EMBL/GenBank/DDBJ databases">
        <authorList>
            <person name="Xia Y."/>
        </authorList>
    </citation>
    <scope>NUCLEOTIDE SEQUENCE</scope>
    <source>
        <strain evidence="5">F</strain>
    </source>
</reference>
<dbReference type="PANTHER" id="PTHR11573">
    <property type="entry name" value="RIBONUCLEOSIDE-DIPHOSPHATE REDUCTASE LARGE CHAIN"/>
    <property type="match status" value="1"/>
</dbReference>
<dbReference type="Pfam" id="PF02867">
    <property type="entry name" value="Ribonuc_red_lgC"/>
    <property type="match status" value="1"/>
</dbReference>
<feature type="domain" description="Hint" evidence="4">
    <location>
        <begin position="436"/>
        <end position="530"/>
    </location>
</feature>
<dbReference type="EC" id="1.17.4.1" evidence="3"/>
<dbReference type="GO" id="GO:0016539">
    <property type="term" value="P:intein-mediated protein splicing"/>
    <property type="evidence" value="ECO:0007669"/>
    <property type="project" value="InterPro"/>
</dbReference>
<dbReference type="CDD" id="cd00081">
    <property type="entry name" value="Hint"/>
    <property type="match status" value="1"/>
</dbReference>
<dbReference type="SUPFAM" id="SSF51998">
    <property type="entry name" value="PFL-like glycyl radical enzymes"/>
    <property type="match status" value="1"/>
</dbReference>